<accession>A0A250XJD8</accession>
<evidence type="ECO:0000313" key="2">
    <source>
        <dbReference type="Proteomes" id="UP000232323"/>
    </source>
</evidence>
<keyword evidence="2" id="KW-1185">Reference proteome</keyword>
<evidence type="ECO:0000313" key="1">
    <source>
        <dbReference type="EMBL" id="GAX83032.1"/>
    </source>
</evidence>
<organism evidence="1 2">
    <name type="scientific">Chlamydomonas eustigma</name>
    <dbReference type="NCBI Taxonomy" id="1157962"/>
    <lineage>
        <taxon>Eukaryota</taxon>
        <taxon>Viridiplantae</taxon>
        <taxon>Chlorophyta</taxon>
        <taxon>core chlorophytes</taxon>
        <taxon>Chlorophyceae</taxon>
        <taxon>CS clade</taxon>
        <taxon>Chlamydomonadales</taxon>
        <taxon>Chlamydomonadaceae</taxon>
        <taxon>Chlamydomonas</taxon>
    </lineage>
</organism>
<comment type="caution">
    <text evidence="1">The sequence shown here is derived from an EMBL/GenBank/DDBJ whole genome shotgun (WGS) entry which is preliminary data.</text>
</comment>
<dbReference type="Proteomes" id="UP000232323">
    <property type="component" value="Unassembled WGS sequence"/>
</dbReference>
<name>A0A250XJD8_9CHLO</name>
<reference evidence="1 2" key="1">
    <citation type="submission" date="2017-08" db="EMBL/GenBank/DDBJ databases">
        <title>Acidophilic green algal genome provides insights into adaptation to an acidic environment.</title>
        <authorList>
            <person name="Hirooka S."/>
            <person name="Hirose Y."/>
            <person name="Kanesaki Y."/>
            <person name="Higuchi S."/>
            <person name="Fujiwara T."/>
            <person name="Onuma R."/>
            <person name="Era A."/>
            <person name="Ohbayashi R."/>
            <person name="Uzuka A."/>
            <person name="Nozaki H."/>
            <person name="Yoshikawa H."/>
            <person name="Miyagishima S.Y."/>
        </authorList>
    </citation>
    <scope>NUCLEOTIDE SEQUENCE [LARGE SCALE GENOMIC DNA]</scope>
    <source>
        <strain evidence="1 2">NIES-2499</strain>
    </source>
</reference>
<dbReference type="EMBL" id="BEGY01000090">
    <property type="protein sequence ID" value="GAX83032.1"/>
    <property type="molecule type" value="Genomic_DNA"/>
</dbReference>
<protein>
    <submittedName>
        <fullName evidence="1">Uncharacterized protein</fullName>
    </submittedName>
</protein>
<proteinExistence type="predicted"/>
<dbReference type="AlphaFoldDB" id="A0A250XJD8"/>
<sequence length="79" mass="9236">MEVVVPPSLQWMQQLLHRYLDKDAIASSITCCWDYALKADKLQSEYIQLVHHYSAMIALSRGCAVRLQKRDLIHHKTRL</sequence>
<gene>
    <name evidence="1" type="ORF">CEUSTIGMA_g10459.t1</name>
</gene>